<feature type="transmembrane region" description="Helical" evidence="8">
    <location>
        <begin position="614"/>
        <end position="635"/>
    </location>
</feature>
<dbReference type="Gene3D" id="1.20.1080.10">
    <property type="entry name" value="Glycerol uptake facilitator protein"/>
    <property type="match status" value="1"/>
</dbReference>
<feature type="domain" description="DUF4470" evidence="9">
    <location>
        <begin position="96"/>
        <end position="193"/>
    </location>
</feature>
<evidence type="ECO:0000313" key="11">
    <source>
        <dbReference type="EMBL" id="TID22971.1"/>
    </source>
</evidence>
<dbReference type="GO" id="GO:0015513">
    <property type="term" value="F:high-affinity secondary active nitrite transmembrane transporter activity"/>
    <property type="evidence" value="ECO:0007669"/>
    <property type="project" value="TreeGrafter"/>
</dbReference>
<evidence type="ECO:0000256" key="3">
    <source>
        <dbReference type="ARBA" id="ARBA00022692"/>
    </source>
</evidence>
<dbReference type="FunFam" id="1.20.1080.10:FF:000011">
    <property type="entry name" value="Formate family transporter"/>
    <property type="match status" value="1"/>
</dbReference>
<dbReference type="GO" id="GO:0015707">
    <property type="term" value="P:nitrite transport"/>
    <property type="evidence" value="ECO:0007669"/>
    <property type="project" value="TreeGrafter"/>
</dbReference>
<keyword evidence="5 8" id="KW-0472">Membrane</keyword>
<feature type="transmembrane region" description="Helical" evidence="8">
    <location>
        <begin position="820"/>
        <end position="843"/>
    </location>
</feature>
<evidence type="ECO:0000313" key="12">
    <source>
        <dbReference type="Proteomes" id="UP000298493"/>
    </source>
</evidence>
<dbReference type="SUPFAM" id="SSF144232">
    <property type="entry name" value="HIT/MYND zinc finger-like"/>
    <property type="match status" value="1"/>
</dbReference>
<evidence type="ECO:0000256" key="1">
    <source>
        <dbReference type="ARBA" id="ARBA00004141"/>
    </source>
</evidence>
<keyword evidence="12" id="KW-1185">Reference proteome</keyword>
<accession>A0A4Z1PD77</accession>
<dbReference type="InterPro" id="IPR023271">
    <property type="entry name" value="Aquaporin-like"/>
</dbReference>
<comment type="similarity">
    <text evidence="6">Belongs to the FNT transporter (TC 1.A.16) family.</text>
</comment>
<evidence type="ECO:0000256" key="7">
    <source>
        <dbReference type="SAM" id="MobiDB-lite"/>
    </source>
</evidence>
<dbReference type="Pfam" id="PF01226">
    <property type="entry name" value="Form_Nir_trans"/>
    <property type="match status" value="1"/>
</dbReference>
<name>A0A4Z1PD77_9PEZI</name>
<evidence type="ECO:0000259" key="10">
    <source>
        <dbReference type="Pfam" id="PF24324"/>
    </source>
</evidence>
<evidence type="ECO:0000256" key="4">
    <source>
        <dbReference type="ARBA" id="ARBA00022989"/>
    </source>
</evidence>
<dbReference type="InterPro" id="IPR024002">
    <property type="entry name" value="For/NO2_transpt_CS"/>
</dbReference>
<comment type="subcellular location">
    <subcellularLocation>
        <location evidence="1">Membrane</location>
        <topology evidence="1">Multi-pass membrane protein</topology>
    </subcellularLocation>
</comment>
<evidence type="ECO:0000256" key="2">
    <source>
        <dbReference type="ARBA" id="ARBA00022448"/>
    </source>
</evidence>
<dbReference type="PANTHER" id="PTHR30520:SF6">
    <property type="entry name" value="FORMATE_NITRATE FAMILY TRANSPORTER (EUROFUNG)"/>
    <property type="match status" value="1"/>
</dbReference>
<feature type="region of interest" description="Disordered" evidence="7">
    <location>
        <begin position="879"/>
        <end position="898"/>
    </location>
</feature>
<dbReference type="PANTHER" id="PTHR30520">
    <property type="entry name" value="FORMATE TRANSPORTER-RELATED"/>
    <property type="match status" value="1"/>
</dbReference>
<dbReference type="EMBL" id="SNSC02000007">
    <property type="protein sequence ID" value="TID22971.1"/>
    <property type="molecule type" value="Genomic_DNA"/>
</dbReference>
<dbReference type="STRING" id="86259.A0A4Z1PD77"/>
<sequence>MVRSIIFNLGYFKAVTLIILARKQNNSKLALSIVTEYCGKACQRAHWSTHRRDCRDLLGTAFWQPSWADEGRQPGFIESADAINVFPVAFGGGKIPWGDFPALDMLNIEKNEGVDAALSRDVRMLFAASSDLRNVVRTVVDLPQSYNDTCEIVLNNEDNWLVSRNVILLLVALVYDPEEAAETMLHLWYSALIPKEMLQTLRSKILPLIESVSKKTKNKAPEDLASKKWTFGSSSLRLVLQKHYWDVLLQYFESRDYMHLNHAKKARTATTLAPEAQDYIERHLYTLHRMARRGHMRFRTNGLLLPFGASIEDFDTPNPLLYRQHYTWPIHDHEQIWPVNDTSDPIAGWSPMEAQKIVLTTRCDVYGRLYQYLLGQFKQFTQKVQGGSFKFHYFNIPPLSLPHYLNQYGLSRGTFDRVEVYNLAESRHLGLNTTLTTFSPLLKPPKTNPHATLLTLFTHAIHSVENAADTLKTLNTVYPRVSNYLNLMKHGDFNYAQAPQPSSVRFMQATAACRDYDHLWERWAKKVDLITVAEGAGLKMKKRNSVVEAWPWRIRREAGFDEFWEVFGIGGGAERSDSNPAVTIMSFNCYTPQEAIEIVGRMGVKKANMRLDKVFVSSLNAGFLLSFACATLLSTNSSIWYQQNAPGLIRTIAALFFPYGLCMIVLTGSDLCTGSFMFTTVAVLQRRLSILKMLLYWFVTFWGNLAGSLFIVSIIAGYGGIFDSNYYHTEAIAFARSKQVTPHWHQIFLRGIGANWLVCLAVYLGMSGRDYISKLVGIWWPTFAFVSLGLDHVVANMFFIPMGIWQGAPGITVGLYIWKGIIPAFIGNVIGGGLFVGTLYWYLHLSSESDVAIDGVHFGTTHGARVVDGRNLGDFRREEDIESGQSGRSKKHSEGVVA</sequence>
<evidence type="ECO:0000256" key="6">
    <source>
        <dbReference type="ARBA" id="ARBA00049660"/>
    </source>
</evidence>
<dbReference type="AlphaFoldDB" id="A0A4Z1PD77"/>
<reference evidence="11 12" key="1">
    <citation type="submission" date="2019-04" db="EMBL/GenBank/DDBJ databases">
        <title>High contiguity whole genome sequence and gene annotation resource for two Venturia nashicola isolates.</title>
        <authorList>
            <person name="Prokchorchik M."/>
            <person name="Won K."/>
            <person name="Lee Y."/>
            <person name="Choi E.D."/>
            <person name="Segonzac C."/>
            <person name="Sohn K.H."/>
        </authorList>
    </citation>
    <scope>NUCLEOTIDE SEQUENCE [LARGE SCALE GENOMIC DNA]</scope>
    <source>
        <strain evidence="11 12">PRI2</strain>
    </source>
</reference>
<evidence type="ECO:0000259" key="9">
    <source>
        <dbReference type="Pfam" id="PF14737"/>
    </source>
</evidence>
<feature type="domain" description="ZMYND11/ZMYD8 MYND zinc finger" evidence="10">
    <location>
        <begin position="35"/>
        <end position="54"/>
    </location>
</feature>
<dbReference type="Gene3D" id="6.10.140.2220">
    <property type="match status" value="1"/>
</dbReference>
<dbReference type="GO" id="GO:0008270">
    <property type="term" value="F:zinc ion binding"/>
    <property type="evidence" value="ECO:0007669"/>
    <property type="project" value="UniProtKB-KW"/>
</dbReference>
<keyword evidence="2" id="KW-0813">Transport</keyword>
<protein>
    <submittedName>
        <fullName evidence="11">Uncharacterized protein</fullName>
    </submittedName>
</protein>
<gene>
    <name evidence="11" type="ORF">E6O75_ATG02145</name>
</gene>
<dbReference type="PROSITE" id="PS01006">
    <property type="entry name" value="FORMATE_NITRITE_TP_2"/>
    <property type="match status" value="1"/>
</dbReference>
<dbReference type="Pfam" id="PF24324">
    <property type="entry name" value="MYND_ZMYND11_ZMYD8"/>
    <property type="match status" value="1"/>
</dbReference>
<dbReference type="InterPro" id="IPR027974">
    <property type="entry name" value="DUF4470"/>
</dbReference>
<comment type="caution">
    <text evidence="11">The sequence shown here is derived from an EMBL/GenBank/DDBJ whole genome shotgun (WGS) entry which is preliminary data.</text>
</comment>
<keyword evidence="3 8" id="KW-0812">Transmembrane</keyword>
<organism evidence="11 12">
    <name type="scientific">Venturia nashicola</name>
    <dbReference type="NCBI Taxonomy" id="86259"/>
    <lineage>
        <taxon>Eukaryota</taxon>
        <taxon>Fungi</taxon>
        <taxon>Dikarya</taxon>
        <taxon>Ascomycota</taxon>
        <taxon>Pezizomycotina</taxon>
        <taxon>Dothideomycetes</taxon>
        <taxon>Pleosporomycetidae</taxon>
        <taxon>Venturiales</taxon>
        <taxon>Venturiaceae</taxon>
        <taxon>Venturia</taxon>
    </lineage>
</organism>
<dbReference type="InterPro" id="IPR057053">
    <property type="entry name" value="MYND_ZMYND11_ZMYD8"/>
</dbReference>
<dbReference type="InterPro" id="IPR000292">
    <property type="entry name" value="For/NO2_transpt"/>
</dbReference>
<feature type="transmembrane region" description="Helical" evidence="8">
    <location>
        <begin position="695"/>
        <end position="718"/>
    </location>
</feature>
<proteinExistence type="inferred from homology"/>
<feature type="transmembrane region" description="Helical" evidence="8">
    <location>
        <begin position="778"/>
        <end position="800"/>
    </location>
</feature>
<evidence type="ECO:0000256" key="5">
    <source>
        <dbReference type="ARBA" id="ARBA00023136"/>
    </source>
</evidence>
<dbReference type="Proteomes" id="UP000298493">
    <property type="component" value="Unassembled WGS sequence"/>
</dbReference>
<dbReference type="Pfam" id="PF14737">
    <property type="entry name" value="DUF4470"/>
    <property type="match status" value="1"/>
</dbReference>
<feature type="transmembrane region" description="Helical" evidence="8">
    <location>
        <begin position="655"/>
        <end position="683"/>
    </location>
</feature>
<dbReference type="GO" id="GO:0005886">
    <property type="term" value="C:plasma membrane"/>
    <property type="evidence" value="ECO:0007669"/>
    <property type="project" value="TreeGrafter"/>
</dbReference>
<evidence type="ECO:0000256" key="8">
    <source>
        <dbReference type="SAM" id="Phobius"/>
    </source>
</evidence>
<keyword evidence="4 8" id="KW-1133">Transmembrane helix</keyword>
<feature type="transmembrane region" description="Helical" evidence="8">
    <location>
        <begin position="747"/>
        <end position="766"/>
    </location>
</feature>